<dbReference type="EMBL" id="UINC01129917">
    <property type="protein sequence ID" value="SVD10644.1"/>
    <property type="molecule type" value="Genomic_DNA"/>
</dbReference>
<accession>A0A382SL73</accession>
<dbReference type="AlphaFoldDB" id="A0A382SL73"/>
<evidence type="ECO:0000313" key="1">
    <source>
        <dbReference type="EMBL" id="SVD10644.1"/>
    </source>
</evidence>
<name>A0A382SL73_9ZZZZ</name>
<proteinExistence type="predicted"/>
<reference evidence="1" key="1">
    <citation type="submission" date="2018-05" db="EMBL/GenBank/DDBJ databases">
        <authorList>
            <person name="Lanie J.A."/>
            <person name="Ng W.-L."/>
            <person name="Kazmierczak K.M."/>
            <person name="Andrzejewski T.M."/>
            <person name="Davidsen T.M."/>
            <person name="Wayne K.J."/>
            <person name="Tettelin H."/>
            <person name="Glass J.I."/>
            <person name="Rusch D."/>
            <person name="Podicherti R."/>
            <person name="Tsui H.-C.T."/>
            <person name="Winkler M.E."/>
        </authorList>
    </citation>
    <scope>NUCLEOTIDE SEQUENCE</scope>
</reference>
<gene>
    <name evidence="1" type="ORF">METZ01_LOCUS363498</name>
</gene>
<sequence>MSGVFISVLLVFSIFTLLSISEVNAEEVISVNAISYENTIIIEFENESASKIKTIRMWSGGDTTFE</sequence>
<feature type="non-terminal residue" evidence="1">
    <location>
        <position position="66"/>
    </location>
</feature>
<organism evidence="1">
    <name type="scientific">marine metagenome</name>
    <dbReference type="NCBI Taxonomy" id="408172"/>
    <lineage>
        <taxon>unclassified sequences</taxon>
        <taxon>metagenomes</taxon>
        <taxon>ecological metagenomes</taxon>
    </lineage>
</organism>
<protein>
    <submittedName>
        <fullName evidence="1">Uncharacterized protein</fullName>
    </submittedName>
</protein>